<name>A0A3R6G8B0_PARDI</name>
<evidence type="ECO:0000313" key="5">
    <source>
        <dbReference type="Proteomes" id="UP000463337"/>
    </source>
</evidence>
<dbReference type="EMBL" id="CP120353">
    <property type="protein sequence ID" value="WET66194.1"/>
    <property type="molecule type" value="Genomic_DNA"/>
</dbReference>
<dbReference type="NCBIfam" id="TIGR04370">
    <property type="entry name" value="glyco_rpt_poly"/>
    <property type="match status" value="1"/>
</dbReference>
<dbReference type="RefSeq" id="WP_005865232.1">
    <property type="nucleotide sequence ID" value="NZ_AP019729.1"/>
</dbReference>
<sequence length="425" mass="49471">MIAPFLLCVFAACFSKFVYGKLYNPSTVFFLIWMLLLAFSRLGLFGVPVPNSDTYLLLFIGLFSFFVGFVSVDLKKWFGRKNIFFRKFESDVKYSYVLNFKIVIVLYSITFVYLAYQAVIVIGLLQSGLTLSAIRELFTSSDLNLLRQSNYMVAIQNFIATPTVYLAIAILPIEWFKGNRNKIFIVSTILMIIAWVLTSGGRSVILWMAIYVIYLYKWKGVKIKLKKENRRKIVLVVLSCIISLIFTTISRKGENVDFFFQMYQYFVVPIAHLEYRINELNASFFNVYGYGMASFYGVFYPFMFILTLAGWKYPIWLTTIRDLSFMNLENVVLLGSARMNAFVTTFFQFYLDGGMFGVFVGGVLFGFFVMHFYKKAKNGTDDKYTLIYLLLLQKLIFSFVRFYFTQPVQGISFLMAFFVYKRIRL</sequence>
<keyword evidence="1" id="KW-1133">Transmembrane helix</keyword>
<dbReference type="EMBL" id="WKLT01000019">
    <property type="protein sequence ID" value="MRY59695.1"/>
    <property type="molecule type" value="Genomic_DNA"/>
</dbReference>
<feature type="transmembrane region" description="Helical" evidence="1">
    <location>
        <begin position="233"/>
        <end position="250"/>
    </location>
</feature>
<dbReference type="EMBL" id="CP051672">
    <property type="protein sequence ID" value="QJE26971.1"/>
    <property type="molecule type" value="Genomic_DNA"/>
</dbReference>
<evidence type="ECO:0000313" key="2">
    <source>
        <dbReference type="EMBL" id="MRY59695.1"/>
    </source>
</evidence>
<dbReference type="GO" id="GO:0016874">
    <property type="term" value="F:ligase activity"/>
    <property type="evidence" value="ECO:0007669"/>
    <property type="project" value="UniProtKB-KW"/>
</dbReference>
<dbReference type="Proteomes" id="UP000463337">
    <property type="component" value="Unassembled WGS sequence"/>
</dbReference>
<feature type="transmembrane region" description="Helical" evidence="1">
    <location>
        <begin position="183"/>
        <end position="198"/>
    </location>
</feature>
<feature type="transmembrane region" description="Helical" evidence="1">
    <location>
        <begin position="54"/>
        <end position="74"/>
    </location>
</feature>
<feature type="transmembrane region" description="Helical" evidence="1">
    <location>
        <begin position="204"/>
        <end position="221"/>
    </location>
</feature>
<dbReference type="Proteomes" id="UP000501982">
    <property type="component" value="Chromosome"/>
</dbReference>
<proteinExistence type="predicted"/>
<feature type="transmembrane region" description="Helical" evidence="1">
    <location>
        <begin position="150"/>
        <end position="171"/>
    </location>
</feature>
<reference evidence="3 6" key="2">
    <citation type="submission" date="2020-04" db="EMBL/GenBank/DDBJ databases">
        <title>Complete Genomes and Methylome analysis of CBBP consortium that reverse antibiotic-induced susceptibility to vancomycin-resistant Enterococcus faecium infection.</title>
        <authorList>
            <person name="Fomenkov A."/>
            <person name="Zhang Z."/>
            <person name="Pamer E."/>
            <person name="Roberts R.J."/>
        </authorList>
    </citation>
    <scope>NUCLEOTIDE SEQUENCE [LARGE SCALE GENOMIC DNA]</scope>
    <source>
        <strain evidence="6">CBBP</strain>
        <strain evidence="3">CBBP-1</strain>
    </source>
</reference>
<feature type="transmembrane region" description="Helical" evidence="1">
    <location>
        <begin position="94"/>
        <end position="114"/>
    </location>
</feature>
<keyword evidence="1" id="KW-0472">Membrane</keyword>
<reference evidence="2 5" key="1">
    <citation type="journal article" date="2019" name="Nat. Med.">
        <title>A library of human gut bacterial isolates paired with longitudinal multiomics data enables mechanistic microbiome research.</title>
        <authorList>
            <person name="Poyet M."/>
            <person name="Groussin M."/>
            <person name="Gibbons S.M."/>
            <person name="Avila-Pacheco J."/>
            <person name="Jiang X."/>
            <person name="Kearney S.M."/>
            <person name="Perrotta A.R."/>
            <person name="Berdy B."/>
            <person name="Zhao S."/>
            <person name="Lieberman T.D."/>
            <person name="Swanson P.K."/>
            <person name="Smith M."/>
            <person name="Roesemann S."/>
            <person name="Alexander J.E."/>
            <person name="Rich S.A."/>
            <person name="Livny J."/>
            <person name="Vlamakis H."/>
            <person name="Clish C."/>
            <person name="Bullock K."/>
            <person name="Deik A."/>
            <person name="Scott J."/>
            <person name="Pierce K.A."/>
            <person name="Xavier R.J."/>
            <person name="Alm E.J."/>
        </authorList>
    </citation>
    <scope>NUCLEOTIDE SEQUENCE [LARGE SCALE GENOMIC DNA]</scope>
    <source>
        <strain evidence="2 5">BIOML-A41</strain>
    </source>
</reference>
<evidence type="ECO:0000313" key="4">
    <source>
        <dbReference type="EMBL" id="WET66194.1"/>
    </source>
</evidence>
<accession>A0A3R6G8B0</accession>
<feature type="transmembrane region" description="Helical" evidence="1">
    <location>
        <begin position="287"/>
        <end position="311"/>
    </location>
</feature>
<evidence type="ECO:0000313" key="6">
    <source>
        <dbReference type="Proteomes" id="UP000501982"/>
    </source>
</evidence>
<protein>
    <submittedName>
        <fullName evidence="4">O-antigen ligase</fullName>
    </submittedName>
    <submittedName>
        <fullName evidence="2">Oligosaccharide repeat unit polymerase</fullName>
    </submittedName>
</protein>
<gene>
    <name evidence="2" type="ORF">GKD59_17645</name>
    <name evidence="3" type="ORF">HHO38_00885</name>
    <name evidence="4" type="ORF">P2T59_09430</name>
</gene>
<evidence type="ECO:0000256" key="1">
    <source>
        <dbReference type="SAM" id="Phobius"/>
    </source>
</evidence>
<keyword evidence="4" id="KW-0436">Ligase</keyword>
<keyword evidence="1" id="KW-0812">Transmembrane</keyword>
<feature type="transmembrane region" description="Helical" evidence="1">
    <location>
        <begin position="356"/>
        <end position="373"/>
    </location>
</feature>
<dbReference type="Proteomes" id="UP001221009">
    <property type="component" value="Chromosome"/>
</dbReference>
<reference evidence="4" key="3">
    <citation type="submission" date="2023-03" db="EMBL/GenBank/DDBJ databases">
        <title>Parabacteroides distasonis, a bacteria resistant against UC.</title>
        <authorList>
            <person name="Dai W."/>
        </authorList>
    </citation>
    <scope>NUCLEOTIDE SEQUENCE</scope>
    <source>
        <strain evidence="4">F1-28</strain>
    </source>
</reference>
<organism evidence="2 5">
    <name type="scientific">Parabacteroides distasonis</name>
    <dbReference type="NCBI Taxonomy" id="823"/>
    <lineage>
        <taxon>Bacteria</taxon>
        <taxon>Pseudomonadati</taxon>
        <taxon>Bacteroidota</taxon>
        <taxon>Bacteroidia</taxon>
        <taxon>Bacteroidales</taxon>
        <taxon>Tannerellaceae</taxon>
        <taxon>Parabacteroides</taxon>
    </lineage>
</organism>
<feature type="transmembrane region" description="Helical" evidence="1">
    <location>
        <begin position="385"/>
        <end position="404"/>
    </location>
</feature>
<evidence type="ECO:0000313" key="3">
    <source>
        <dbReference type="EMBL" id="QJE26971.1"/>
    </source>
</evidence>
<dbReference type="AlphaFoldDB" id="A0A3R6G8B0"/>